<dbReference type="RefSeq" id="WP_153501582.1">
    <property type="nucleotide sequence ID" value="NZ_WIRE01000001.1"/>
</dbReference>
<keyword evidence="2" id="KW-1185">Reference proteome</keyword>
<name>A0A6N7LV37_9GAMM</name>
<organism evidence="1 2">
    <name type="scientific">Alcanivorax sediminis</name>
    <dbReference type="NCBI Taxonomy" id="2663008"/>
    <lineage>
        <taxon>Bacteria</taxon>
        <taxon>Pseudomonadati</taxon>
        <taxon>Pseudomonadota</taxon>
        <taxon>Gammaproteobacteria</taxon>
        <taxon>Oceanospirillales</taxon>
        <taxon>Alcanivoracaceae</taxon>
        <taxon>Alcanivorax</taxon>
    </lineage>
</organism>
<reference evidence="1 2" key="1">
    <citation type="submission" date="2019-10" db="EMBL/GenBank/DDBJ databases">
        <title>Alcanivorax sp.PA15-N-34 draft genome sequence.</title>
        <authorList>
            <person name="Liao X."/>
            <person name="Shao Z."/>
        </authorList>
    </citation>
    <scope>NUCLEOTIDE SEQUENCE [LARGE SCALE GENOMIC DNA]</scope>
    <source>
        <strain evidence="1 2">PA15-N-34</strain>
    </source>
</reference>
<proteinExistence type="predicted"/>
<comment type="caution">
    <text evidence="1">The sequence shown here is derived from an EMBL/GenBank/DDBJ whole genome shotgun (WGS) entry which is preliminary data.</text>
</comment>
<dbReference type="Proteomes" id="UP000469421">
    <property type="component" value="Unassembled WGS sequence"/>
</dbReference>
<accession>A0A6N7LV37</accession>
<evidence type="ECO:0000313" key="2">
    <source>
        <dbReference type="Proteomes" id="UP000469421"/>
    </source>
</evidence>
<protein>
    <submittedName>
        <fullName evidence="1">Uncharacterized protein</fullName>
    </submittedName>
</protein>
<sequence length="91" mass="10625">MKKARRPAGFFWVAERRQKCALRSRLNGAMRQKSVAKPLADVLSRLYNVRRQLWLAPKCKFRILRESPAIARFQGDFWRFASTSATRNVGK</sequence>
<gene>
    <name evidence="1" type="ORF">GFN93_13660</name>
</gene>
<dbReference type="AlphaFoldDB" id="A0A6N7LV37"/>
<dbReference type="EMBL" id="WIRE01000001">
    <property type="protein sequence ID" value="MQX54297.1"/>
    <property type="molecule type" value="Genomic_DNA"/>
</dbReference>
<evidence type="ECO:0000313" key="1">
    <source>
        <dbReference type="EMBL" id="MQX54297.1"/>
    </source>
</evidence>